<keyword evidence="1" id="KW-0238">DNA-binding</keyword>
<organism evidence="1 2">
    <name type="scientific">Paenibacillus mesotrionivorans</name>
    <dbReference type="NCBI Taxonomy" id="3160968"/>
    <lineage>
        <taxon>Bacteria</taxon>
        <taxon>Bacillati</taxon>
        <taxon>Bacillota</taxon>
        <taxon>Bacilli</taxon>
        <taxon>Bacillales</taxon>
        <taxon>Paenibacillaceae</taxon>
        <taxon>Paenibacillus</taxon>
    </lineage>
</organism>
<proteinExistence type="predicted"/>
<evidence type="ECO:0000313" key="2">
    <source>
        <dbReference type="Proteomes" id="UP001631969"/>
    </source>
</evidence>
<accession>A0ACC7P5P4</accession>
<dbReference type="EMBL" id="JBJURJ010000028">
    <property type="protein sequence ID" value="MFM9332273.1"/>
    <property type="molecule type" value="Genomic_DNA"/>
</dbReference>
<keyword evidence="2" id="KW-1185">Reference proteome</keyword>
<evidence type="ECO:0000313" key="1">
    <source>
        <dbReference type="EMBL" id="MFM9332273.1"/>
    </source>
</evidence>
<sequence length="335" mass="36990">MNVTIKDIARLAQVSHTTVSRALNDSPLINSETKEKIKLLAQEMGYTPNFSAKSLVMDRSYNIGLFFSTLNTGTSAGFFYETVRGINSVVKDAYNLVVRGIDDYEHYRSIHRKSFDGVIVMSQSAKDDPFLHHLSEAGIPHIVLNRKVEGLKAINILSDDSHGSYRVVNHMIKKGHRRIAIISGKQNFHSTVERRDGFVRALQDAGIELKESYQVGASYDLKSGYTAMLQLLELPERPTAVFCMNDDMAVGAVKAVHDAGLQVPGDVSVAGFDDSMFSAYLSPALTTVKRPIEEISRQGALVLLTSIEQKTLAPDTIYLRTELVVRESVAEPAKA</sequence>
<protein>
    <submittedName>
        <fullName evidence="1">LacI family DNA-binding transcriptional regulator</fullName>
    </submittedName>
</protein>
<comment type="caution">
    <text evidence="1">The sequence shown here is derived from an EMBL/GenBank/DDBJ whole genome shotgun (WGS) entry which is preliminary data.</text>
</comment>
<reference evidence="1" key="1">
    <citation type="submission" date="2024-12" db="EMBL/GenBank/DDBJ databases">
        <authorList>
            <person name="Wu N."/>
        </authorList>
    </citation>
    <scope>NUCLEOTIDE SEQUENCE</scope>
    <source>
        <strain evidence="1">P15</strain>
    </source>
</reference>
<name>A0ACC7P5P4_9BACL</name>
<dbReference type="Proteomes" id="UP001631969">
    <property type="component" value="Unassembled WGS sequence"/>
</dbReference>
<gene>
    <name evidence="1" type="ORF">ACI1P1_28660</name>
</gene>